<comment type="caution">
    <text evidence="8">The sequence shown here is derived from an EMBL/GenBank/DDBJ whole genome shotgun (WGS) entry which is preliminary data.</text>
</comment>
<dbReference type="SFLD" id="SFLDS00052">
    <property type="entry name" value="Ferric_Reductase_Domain"/>
    <property type="match status" value="1"/>
</dbReference>
<dbReference type="InterPro" id="IPR017927">
    <property type="entry name" value="FAD-bd_FR_type"/>
</dbReference>
<gene>
    <name evidence="8" type="ORF">CFOL_v3_08121</name>
</gene>
<dbReference type="AlphaFoldDB" id="A0A1Q3B9Y7"/>
<proteinExistence type="predicted"/>
<dbReference type="STRING" id="3775.A0A1Q3B9Y7"/>
<dbReference type="Gene3D" id="3.40.50.80">
    <property type="entry name" value="Nucleotide-binding domain of ferredoxin-NADP reductase (FNR) module"/>
    <property type="match status" value="2"/>
</dbReference>
<keyword evidence="5 6" id="KW-0472">Membrane</keyword>
<evidence type="ECO:0000256" key="4">
    <source>
        <dbReference type="ARBA" id="ARBA00023002"/>
    </source>
</evidence>
<dbReference type="FunCoup" id="A0A1Q3B9Y7">
    <property type="interactions" value="38"/>
</dbReference>
<feature type="transmembrane region" description="Helical" evidence="6">
    <location>
        <begin position="257"/>
        <end position="274"/>
    </location>
</feature>
<dbReference type="SUPFAM" id="SSF63380">
    <property type="entry name" value="Riboflavin synthase domain-like"/>
    <property type="match status" value="1"/>
</dbReference>
<accession>A0A1Q3B9Y7</accession>
<evidence type="ECO:0000256" key="1">
    <source>
        <dbReference type="ARBA" id="ARBA00004141"/>
    </source>
</evidence>
<keyword evidence="2 6" id="KW-0812">Transmembrane</keyword>
<evidence type="ECO:0000259" key="7">
    <source>
        <dbReference type="PROSITE" id="PS51384"/>
    </source>
</evidence>
<dbReference type="CDD" id="cd06186">
    <property type="entry name" value="NOX_Duox_like_FAD_NADP"/>
    <property type="match status" value="1"/>
</dbReference>
<dbReference type="GO" id="GO:0000293">
    <property type="term" value="F:ferric-chelate reductase activity"/>
    <property type="evidence" value="ECO:0007669"/>
    <property type="project" value="TreeGrafter"/>
</dbReference>
<feature type="transmembrane region" description="Helical" evidence="6">
    <location>
        <begin position="195"/>
        <end position="216"/>
    </location>
</feature>
<feature type="domain" description="FAD-binding FR-type" evidence="7">
    <location>
        <begin position="292"/>
        <end position="411"/>
    </location>
</feature>
<evidence type="ECO:0000256" key="5">
    <source>
        <dbReference type="ARBA" id="ARBA00023136"/>
    </source>
</evidence>
<comment type="subcellular location">
    <subcellularLocation>
        <location evidence="1">Membrane</location>
        <topology evidence="1">Multi-pass membrane protein</topology>
    </subcellularLocation>
</comment>
<dbReference type="InterPro" id="IPR013121">
    <property type="entry name" value="Fe_red_NAD-bd_6"/>
</dbReference>
<dbReference type="Pfam" id="PF08022">
    <property type="entry name" value="FAD_binding_8"/>
    <property type="match status" value="1"/>
</dbReference>
<feature type="transmembrane region" description="Helical" evidence="6">
    <location>
        <begin position="97"/>
        <end position="126"/>
    </location>
</feature>
<dbReference type="PANTHER" id="PTHR11972:SF155">
    <property type="entry name" value="FERRIC REDUCTION OXIDASE 8, MITOCHONDRIAL"/>
    <property type="match status" value="1"/>
</dbReference>
<dbReference type="SUPFAM" id="SSF52343">
    <property type="entry name" value="Ferredoxin reductase-like, C-terminal NADP-linked domain"/>
    <property type="match status" value="1"/>
</dbReference>
<feature type="transmembrane region" description="Helical" evidence="6">
    <location>
        <begin position="228"/>
        <end position="245"/>
    </location>
</feature>
<dbReference type="Proteomes" id="UP000187406">
    <property type="component" value="Unassembled WGS sequence"/>
</dbReference>
<dbReference type="Pfam" id="PF01794">
    <property type="entry name" value="Ferric_reduct"/>
    <property type="match status" value="1"/>
</dbReference>
<feature type="transmembrane region" description="Helical" evidence="6">
    <location>
        <begin position="535"/>
        <end position="556"/>
    </location>
</feature>
<organism evidence="8 9">
    <name type="scientific">Cephalotus follicularis</name>
    <name type="common">Albany pitcher plant</name>
    <dbReference type="NCBI Taxonomy" id="3775"/>
    <lineage>
        <taxon>Eukaryota</taxon>
        <taxon>Viridiplantae</taxon>
        <taxon>Streptophyta</taxon>
        <taxon>Embryophyta</taxon>
        <taxon>Tracheophyta</taxon>
        <taxon>Spermatophyta</taxon>
        <taxon>Magnoliopsida</taxon>
        <taxon>eudicotyledons</taxon>
        <taxon>Gunneridae</taxon>
        <taxon>Pentapetalae</taxon>
        <taxon>rosids</taxon>
        <taxon>fabids</taxon>
        <taxon>Oxalidales</taxon>
        <taxon>Cephalotaceae</taxon>
        <taxon>Cephalotus</taxon>
    </lineage>
</organism>
<evidence type="ECO:0000256" key="6">
    <source>
        <dbReference type="SAM" id="Phobius"/>
    </source>
</evidence>
<feature type="transmembrane region" description="Helical" evidence="6">
    <location>
        <begin position="158"/>
        <end position="183"/>
    </location>
</feature>
<keyword evidence="9" id="KW-1185">Reference proteome</keyword>
<dbReference type="InterPro" id="IPR050369">
    <property type="entry name" value="RBOH/FRE"/>
</dbReference>
<feature type="transmembrane region" description="Helical" evidence="6">
    <location>
        <begin position="7"/>
        <end position="27"/>
    </location>
</feature>
<evidence type="ECO:0000313" key="9">
    <source>
        <dbReference type="Proteomes" id="UP000187406"/>
    </source>
</evidence>
<dbReference type="FunFam" id="3.40.50.80:FF:000073">
    <property type="entry name" value="ferric reduction oxidase 8, mitochondrial"/>
    <property type="match status" value="1"/>
</dbReference>
<dbReference type="InterPro" id="IPR013112">
    <property type="entry name" value="FAD-bd_8"/>
</dbReference>
<dbReference type="EMBL" id="BDDD01000358">
    <property type="protein sequence ID" value="GAV64603.1"/>
    <property type="molecule type" value="Genomic_DNA"/>
</dbReference>
<dbReference type="PANTHER" id="PTHR11972">
    <property type="entry name" value="NADPH OXIDASE"/>
    <property type="match status" value="1"/>
</dbReference>
<evidence type="ECO:0000256" key="2">
    <source>
        <dbReference type="ARBA" id="ARBA00022692"/>
    </source>
</evidence>
<dbReference type="SFLD" id="SFLDG01168">
    <property type="entry name" value="Ferric_reductase_subgroup_(FRE"/>
    <property type="match status" value="1"/>
</dbReference>
<evidence type="ECO:0000256" key="3">
    <source>
        <dbReference type="ARBA" id="ARBA00022989"/>
    </source>
</evidence>
<dbReference type="GO" id="GO:0005886">
    <property type="term" value="C:plasma membrane"/>
    <property type="evidence" value="ECO:0007669"/>
    <property type="project" value="TreeGrafter"/>
</dbReference>
<sequence length="713" mass="80347">MARAPLLVVLKLWMIFVFAGWITLWLLKPTNLWTTKWKAAENKAMSTVFGYYGLNFVVYSFPIIVLAISGLIYMTLQPRQPRSRQVRSCTTTFSNPLVVNSLVGTLSVIEMLVASLFILFLVWTFYARISNDFKKLMPVKSLKLNVWQLKYVRVATRFGLLAEPCLALLFLPILRGLAVFRVLGIQFEVSVRYHVWLGSALIFFATLHGALFIWGLSHHISDEKTGRRYLTGEITLVTGLVMGMTSIPQIRRKMFEMFYYTHHLYIVFIVFFLFHAGDRHFYSVFPGIFLFGLDKFLRIIQSRPETCILSARVFPCKVIELSLPKDPSLKYAPTSVVFMKIPSISKYQWHPFSISSNSSIDDRTMSMIIKCEGEWTSSLYQMIQTELKSNAGPMSCIPIAIEGPYGPAAVDFLRYDSLLLVAGGIGITPFLSILQDIGSAQSSGRYRFPTRIQLIYVVKSSQDVCVLNSISFVILKQSSEKWRLIIKVFVTKEEKSSVTVEELLNDLSKVQTVQFSTECEKYAVHGLESSPWMTAFAGLASVVFLALLICFNRVFVTAEKKGDPSMKLVATSEKKAPKEKTPWWVADLIIVASFVIAITCSTLVAIILRRRKLKNEIPLVSQRQGGLMEASSIETRGAVEEHEIHFGGRPNFEDIFSKFPTETGGSDIGVLVCGPETMKESVASLCQLKSQGIKVGAAKKRPYFSFHSLNFTL</sequence>
<keyword evidence="3 6" id="KW-1133">Transmembrane helix</keyword>
<dbReference type="Pfam" id="PF08030">
    <property type="entry name" value="NAD_binding_6"/>
    <property type="match status" value="1"/>
</dbReference>
<name>A0A1Q3B9Y7_CEPFO</name>
<dbReference type="OrthoDB" id="167398at2759"/>
<evidence type="ECO:0000313" key="8">
    <source>
        <dbReference type="EMBL" id="GAV64603.1"/>
    </source>
</evidence>
<dbReference type="InParanoid" id="A0A1Q3B9Y7"/>
<protein>
    <submittedName>
        <fullName evidence="8">Ferric_reduct domain-containing protein/FAD_binding_8 domain-containing protein/NAD_binding_6 domain-containing protein</fullName>
    </submittedName>
</protein>
<dbReference type="InterPro" id="IPR013130">
    <property type="entry name" value="Fe3_Rdtase_TM_dom"/>
</dbReference>
<reference evidence="9" key="1">
    <citation type="submission" date="2016-04" db="EMBL/GenBank/DDBJ databases">
        <title>Cephalotus genome sequencing.</title>
        <authorList>
            <person name="Fukushima K."/>
            <person name="Hasebe M."/>
            <person name="Fang X."/>
        </authorList>
    </citation>
    <scope>NUCLEOTIDE SEQUENCE [LARGE SCALE GENOMIC DNA]</scope>
    <source>
        <strain evidence="9">cv. St1</strain>
    </source>
</reference>
<feature type="transmembrane region" description="Helical" evidence="6">
    <location>
        <begin position="56"/>
        <end position="76"/>
    </location>
</feature>
<dbReference type="InterPro" id="IPR017938">
    <property type="entry name" value="Riboflavin_synthase-like_b-brl"/>
</dbReference>
<keyword evidence="4" id="KW-0560">Oxidoreductase</keyword>
<dbReference type="PROSITE" id="PS51384">
    <property type="entry name" value="FAD_FR"/>
    <property type="match status" value="1"/>
</dbReference>
<feature type="transmembrane region" description="Helical" evidence="6">
    <location>
        <begin position="583"/>
        <end position="608"/>
    </location>
</feature>
<dbReference type="InterPro" id="IPR039261">
    <property type="entry name" value="FNR_nucleotide-bd"/>
</dbReference>